<comment type="function">
    <text evidence="1">May act as a substrate-specific adapter of an E3 ubiquitin-protein ligase complex (CUL3-RBX1-BTB) which mediates the ubiquitination and subsequent proteasomal degradation of target proteins.</text>
</comment>
<comment type="pathway">
    <text evidence="2">Protein modification; protein ubiquitination.</text>
</comment>
<evidence type="ECO:0000256" key="2">
    <source>
        <dbReference type="ARBA" id="ARBA00004906"/>
    </source>
</evidence>
<dbReference type="InterPro" id="IPR000210">
    <property type="entry name" value="BTB/POZ_dom"/>
</dbReference>
<proteinExistence type="predicted"/>
<dbReference type="AlphaFoldDB" id="A0A1Y1HT22"/>
<dbReference type="SMART" id="SM00875">
    <property type="entry name" value="BACK"/>
    <property type="match status" value="1"/>
</dbReference>
<gene>
    <name evidence="5" type="ORF">KFL_000470240</name>
</gene>
<dbReference type="SUPFAM" id="SSF54695">
    <property type="entry name" value="POZ domain"/>
    <property type="match status" value="1"/>
</dbReference>
<dbReference type="STRING" id="105231.A0A1Y1HT22"/>
<evidence type="ECO:0000256" key="3">
    <source>
        <dbReference type="SAM" id="MobiDB-lite"/>
    </source>
</evidence>
<feature type="compositionally biased region" description="Polar residues" evidence="3">
    <location>
        <begin position="49"/>
        <end position="60"/>
    </location>
</feature>
<evidence type="ECO:0000256" key="1">
    <source>
        <dbReference type="ARBA" id="ARBA00002668"/>
    </source>
</evidence>
<dbReference type="PROSITE" id="PS50097">
    <property type="entry name" value="BTB"/>
    <property type="match status" value="1"/>
</dbReference>
<protein>
    <submittedName>
        <fullName evidence="5">BTB/POZ/Kelch-associated protein</fullName>
    </submittedName>
</protein>
<dbReference type="Gene3D" id="3.30.710.10">
    <property type="entry name" value="Potassium Channel Kv1.1, Chain A"/>
    <property type="match status" value="1"/>
</dbReference>
<dbReference type="Proteomes" id="UP000054558">
    <property type="component" value="Unassembled WGS sequence"/>
</dbReference>
<dbReference type="InterPro" id="IPR045890">
    <property type="entry name" value="POB1-like"/>
</dbReference>
<dbReference type="InterPro" id="IPR011333">
    <property type="entry name" value="SKP1/BTB/POZ_sf"/>
</dbReference>
<feature type="domain" description="BTB" evidence="4">
    <location>
        <begin position="73"/>
        <end position="143"/>
    </location>
</feature>
<accession>A0A1Y1HT22</accession>
<reference evidence="5 6" key="1">
    <citation type="journal article" date="2014" name="Nat. Commun.">
        <title>Klebsormidium flaccidum genome reveals primary factors for plant terrestrial adaptation.</title>
        <authorList>
            <person name="Hori K."/>
            <person name="Maruyama F."/>
            <person name="Fujisawa T."/>
            <person name="Togashi T."/>
            <person name="Yamamoto N."/>
            <person name="Seo M."/>
            <person name="Sato S."/>
            <person name="Yamada T."/>
            <person name="Mori H."/>
            <person name="Tajima N."/>
            <person name="Moriyama T."/>
            <person name="Ikeuchi M."/>
            <person name="Watanabe M."/>
            <person name="Wada H."/>
            <person name="Kobayashi K."/>
            <person name="Saito M."/>
            <person name="Masuda T."/>
            <person name="Sasaki-Sekimoto Y."/>
            <person name="Mashiguchi K."/>
            <person name="Awai K."/>
            <person name="Shimojima M."/>
            <person name="Masuda S."/>
            <person name="Iwai M."/>
            <person name="Nobusawa T."/>
            <person name="Narise T."/>
            <person name="Kondo S."/>
            <person name="Saito H."/>
            <person name="Sato R."/>
            <person name="Murakawa M."/>
            <person name="Ihara Y."/>
            <person name="Oshima-Yamada Y."/>
            <person name="Ohtaka K."/>
            <person name="Satoh M."/>
            <person name="Sonobe K."/>
            <person name="Ishii M."/>
            <person name="Ohtani R."/>
            <person name="Kanamori-Sato M."/>
            <person name="Honoki R."/>
            <person name="Miyazaki D."/>
            <person name="Mochizuki H."/>
            <person name="Umetsu J."/>
            <person name="Higashi K."/>
            <person name="Shibata D."/>
            <person name="Kamiya Y."/>
            <person name="Sato N."/>
            <person name="Nakamura Y."/>
            <person name="Tabata S."/>
            <person name="Ida S."/>
            <person name="Kurokawa K."/>
            <person name="Ohta H."/>
        </authorList>
    </citation>
    <scope>NUCLEOTIDE SEQUENCE [LARGE SCALE GENOMIC DNA]</scope>
    <source>
        <strain evidence="5 6">NIES-2285</strain>
    </source>
</reference>
<evidence type="ECO:0000259" key="4">
    <source>
        <dbReference type="PROSITE" id="PS50097"/>
    </source>
</evidence>
<dbReference type="Gene3D" id="1.25.40.420">
    <property type="match status" value="1"/>
</dbReference>
<dbReference type="Pfam" id="PF00651">
    <property type="entry name" value="BTB"/>
    <property type="match status" value="1"/>
</dbReference>
<dbReference type="PANTHER" id="PTHR46336:SF3">
    <property type="entry name" value="BTB_POZ DOMAIN-CONTAINING PROTEIN POB1"/>
    <property type="match status" value="1"/>
</dbReference>
<feature type="region of interest" description="Disordered" evidence="3">
    <location>
        <begin position="49"/>
        <end position="74"/>
    </location>
</feature>
<dbReference type="OrthoDB" id="6359816at2759"/>
<evidence type="ECO:0000313" key="6">
    <source>
        <dbReference type="Proteomes" id="UP000054558"/>
    </source>
</evidence>
<name>A0A1Y1HT22_KLENI</name>
<dbReference type="EMBL" id="DF236996">
    <property type="protein sequence ID" value="GAQ80151.1"/>
    <property type="molecule type" value="Genomic_DNA"/>
</dbReference>
<dbReference type="Pfam" id="PF07707">
    <property type="entry name" value="BACK"/>
    <property type="match status" value="1"/>
</dbReference>
<dbReference type="PANTHER" id="PTHR46336">
    <property type="entry name" value="OS02G0260700 PROTEIN"/>
    <property type="match status" value="1"/>
</dbReference>
<evidence type="ECO:0000313" key="5">
    <source>
        <dbReference type="EMBL" id="GAQ80151.1"/>
    </source>
</evidence>
<organism evidence="5 6">
    <name type="scientific">Klebsormidium nitens</name>
    <name type="common">Green alga</name>
    <name type="synonym">Ulothrix nitens</name>
    <dbReference type="NCBI Taxonomy" id="105231"/>
    <lineage>
        <taxon>Eukaryota</taxon>
        <taxon>Viridiplantae</taxon>
        <taxon>Streptophyta</taxon>
        <taxon>Klebsormidiophyceae</taxon>
        <taxon>Klebsormidiales</taxon>
        <taxon>Klebsormidiaceae</taxon>
        <taxon>Klebsormidium</taxon>
    </lineage>
</organism>
<keyword evidence="6" id="KW-1185">Reference proteome</keyword>
<sequence>MKLAENYRKAEFCDRVFKLEFVREPAGVSSPVASSTVFESMLRLLGAASTTEGQPRSVPSSLEAGTEPSAPFPRTRVDVECDEIPVNAIVVAAKSRVLKAMLFNGMKESDKTKAVILRVTAAEEVAFKEMLRFIYTGGLSARLQTAGAQMRELVSLLLVADKFEVPSFTGAVLKCITEREWKMSDAATLADSLPEVLTEQFPDVKALVDKARTYVIDTFKDVNATWTSAEFLDLSWGQIKLLLRSDELEVDHEEVILEKLLVWIGTHFSDLNERKRAVARLAPHLRPHSFGEAFVNSALFRLPELDLVRNDFRKSIDMLELAGVASQFFPSRRSSRVEIVDSVRLDSDGRTAKSKSVRWLGQRWHFAVQKVFRKSPPTVGVFLYVGATATELEPGIEIRIDFLVKTWPEKTWKQIHSGTNVSASKMFAQDHSHGFLDALGLPWDQAMQAKEYLDPSGRVCFKVEAQRVRKAP</sequence>
<dbReference type="InterPro" id="IPR011705">
    <property type="entry name" value="BACK"/>
</dbReference>